<feature type="region of interest" description="Disordered" evidence="1">
    <location>
        <begin position="323"/>
        <end position="352"/>
    </location>
</feature>
<dbReference type="AlphaFoldDB" id="A0AAE0NX49"/>
<dbReference type="Gene3D" id="1.10.600.10">
    <property type="entry name" value="Farnesyl Diphosphate Synthase"/>
    <property type="match status" value="1"/>
</dbReference>
<protein>
    <submittedName>
        <fullName evidence="2">Geranylgeranyl diphosphate synthase</fullName>
    </submittedName>
</protein>
<reference evidence="2" key="1">
    <citation type="journal article" date="2023" name="Mol. Phylogenet. Evol.">
        <title>Genome-scale phylogeny and comparative genomics of the fungal order Sordariales.</title>
        <authorList>
            <person name="Hensen N."/>
            <person name="Bonometti L."/>
            <person name="Westerberg I."/>
            <person name="Brannstrom I.O."/>
            <person name="Guillou S."/>
            <person name="Cros-Aarteil S."/>
            <person name="Calhoun S."/>
            <person name="Haridas S."/>
            <person name="Kuo A."/>
            <person name="Mondo S."/>
            <person name="Pangilinan J."/>
            <person name="Riley R."/>
            <person name="LaButti K."/>
            <person name="Andreopoulos B."/>
            <person name="Lipzen A."/>
            <person name="Chen C."/>
            <person name="Yan M."/>
            <person name="Daum C."/>
            <person name="Ng V."/>
            <person name="Clum A."/>
            <person name="Steindorff A."/>
            <person name="Ohm R.A."/>
            <person name="Martin F."/>
            <person name="Silar P."/>
            <person name="Natvig D.O."/>
            <person name="Lalanne C."/>
            <person name="Gautier V."/>
            <person name="Ament-Velasquez S.L."/>
            <person name="Kruys A."/>
            <person name="Hutchinson M.I."/>
            <person name="Powell A.J."/>
            <person name="Barry K."/>
            <person name="Miller A.N."/>
            <person name="Grigoriev I.V."/>
            <person name="Debuchy R."/>
            <person name="Gladieux P."/>
            <person name="Hiltunen Thoren M."/>
            <person name="Johannesson H."/>
        </authorList>
    </citation>
    <scope>NUCLEOTIDE SEQUENCE</scope>
    <source>
        <strain evidence="2">CBS 232.78</strain>
    </source>
</reference>
<keyword evidence="3" id="KW-1185">Reference proteome</keyword>
<organism evidence="2 3">
    <name type="scientific">Podospora didyma</name>
    <dbReference type="NCBI Taxonomy" id="330526"/>
    <lineage>
        <taxon>Eukaryota</taxon>
        <taxon>Fungi</taxon>
        <taxon>Dikarya</taxon>
        <taxon>Ascomycota</taxon>
        <taxon>Pezizomycotina</taxon>
        <taxon>Sordariomycetes</taxon>
        <taxon>Sordariomycetidae</taxon>
        <taxon>Sordariales</taxon>
        <taxon>Podosporaceae</taxon>
        <taxon>Podospora</taxon>
    </lineage>
</organism>
<evidence type="ECO:0000313" key="2">
    <source>
        <dbReference type="EMBL" id="KAK3389368.1"/>
    </source>
</evidence>
<gene>
    <name evidence="2" type="ORF">B0H63DRAFT_492352</name>
</gene>
<comment type="caution">
    <text evidence="2">The sequence shown here is derived from an EMBL/GenBank/DDBJ whole genome shotgun (WGS) entry which is preliminary data.</text>
</comment>
<dbReference type="InterPro" id="IPR008949">
    <property type="entry name" value="Isoprenoid_synthase_dom_sf"/>
</dbReference>
<name>A0AAE0NX49_9PEZI</name>
<dbReference type="Pfam" id="PF19086">
    <property type="entry name" value="Terpene_syn_C_2"/>
    <property type="match status" value="1"/>
</dbReference>
<dbReference type="EMBL" id="JAULSW010000002">
    <property type="protein sequence ID" value="KAK3389368.1"/>
    <property type="molecule type" value="Genomic_DNA"/>
</dbReference>
<proteinExistence type="predicted"/>
<reference evidence="2" key="2">
    <citation type="submission" date="2023-06" db="EMBL/GenBank/DDBJ databases">
        <authorList>
            <consortium name="Lawrence Berkeley National Laboratory"/>
            <person name="Haridas S."/>
            <person name="Hensen N."/>
            <person name="Bonometti L."/>
            <person name="Westerberg I."/>
            <person name="Brannstrom I.O."/>
            <person name="Guillou S."/>
            <person name="Cros-Aarteil S."/>
            <person name="Calhoun S."/>
            <person name="Kuo A."/>
            <person name="Mondo S."/>
            <person name="Pangilinan J."/>
            <person name="Riley R."/>
            <person name="LaButti K."/>
            <person name="Andreopoulos B."/>
            <person name="Lipzen A."/>
            <person name="Chen C."/>
            <person name="Yanf M."/>
            <person name="Daum C."/>
            <person name="Ng V."/>
            <person name="Clum A."/>
            <person name="Steindorff A."/>
            <person name="Ohm R."/>
            <person name="Martin F."/>
            <person name="Silar P."/>
            <person name="Natvig D."/>
            <person name="Lalanne C."/>
            <person name="Gautier V."/>
            <person name="Ament-velasquez S.L."/>
            <person name="Kruys A."/>
            <person name="Hutchinson M.I."/>
            <person name="Powell A.J."/>
            <person name="Barry K."/>
            <person name="Miller A.N."/>
            <person name="Grigoriev I.V."/>
            <person name="Debuchy R."/>
            <person name="Gladieux P."/>
            <person name="Thoren M.H."/>
            <person name="Johannesson H."/>
        </authorList>
    </citation>
    <scope>NUCLEOTIDE SEQUENCE</scope>
    <source>
        <strain evidence="2">CBS 232.78</strain>
    </source>
</reference>
<feature type="compositionally biased region" description="Basic and acidic residues" evidence="1">
    <location>
        <begin position="323"/>
        <end position="335"/>
    </location>
</feature>
<sequence length="352" mass="40521">MEFKYSYPVDPSEYDDDGLCRGYPLRNHRDAELVDLGTLRAQENWRRLVGPLGIYKGGLGPKFNFVSLALPECLPDRIEVIAYLNEMVFIHDDGVEDVSKQQGDELNDVLVDGFRLERILSAQSVKNGKRKMQQDLVKKLVAIDKERALKAISSLTEYFAKGSGRRNHTEFRTLDEFMRYRILDVGKMYWVGCLTFAMALTIPDDEMESLSELCHPAWLSCGLINDLYSWPKERDAAAKKGVGHVNNSVWVLMKEHKIDETEAIARLRGRIRVCFVQHQQKMKESNDRTDISADVKRFMEAMQYSMAANVVWSRSCPRYNEGRQFNERARGDKVRAQTTAASDKPYRKTRCE</sequence>
<evidence type="ECO:0000313" key="3">
    <source>
        <dbReference type="Proteomes" id="UP001285441"/>
    </source>
</evidence>
<dbReference type="Proteomes" id="UP001285441">
    <property type="component" value="Unassembled WGS sequence"/>
</dbReference>
<evidence type="ECO:0000256" key="1">
    <source>
        <dbReference type="SAM" id="MobiDB-lite"/>
    </source>
</evidence>
<dbReference type="SUPFAM" id="SSF48576">
    <property type="entry name" value="Terpenoid synthases"/>
    <property type="match status" value="1"/>
</dbReference>
<accession>A0AAE0NX49</accession>